<dbReference type="Gene3D" id="1.20.810.10">
    <property type="entry name" value="Cytochrome Bc1 Complex, Chain C"/>
    <property type="match status" value="1"/>
</dbReference>
<proteinExistence type="predicted"/>
<dbReference type="SUPFAM" id="SSF81342">
    <property type="entry name" value="Transmembrane di-heme cytochromes"/>
    <property type="match status" value="1"/>
</dbReference>
<feature type="transmembrane region" description="Helical" evidence="7">
    <location>
        <begin position="45"/>
        <end position="64"/>
    </location>
</feature>
<dbReference type="EC" id="7.1.1.8" evidence="2"/>
<feature type="transmembrane region" description="Helical" evidence="7">
    <location>
        <begin position="263"/>
        <end position="286"/>
    </location>
</feature>
<feature type="transmembrane region" description="Helical" evidence="7">
    <location>
        <begin position="108"/>
        <end position="129"/>
    </location>
</feature>
<feature type="transmembrane region" description="Helical" evidence="7">
    <location>
        <begin position="331"/>
        <end position="352"/>
    </location>
</feature>
<evidence type="ECO:0000256" key="1">
    <source>
        <dbReference type="ARBA" id="ARBA00001971"/>
    </source>
</evidence>
<dbReference type="PROSITE" id="PS51002">
    <property type="entry name" value="CYTB_NTER"/>
    <property type="match status" value="1"/>
</dbReference>
<dbReference type="InterPro" id="IPR005797">
    <property type="entry name" value="Cyt_b/b6_N"/>
</dbReference>
<keyword evidence="10" id="KW-1185">Reference proteome</keyword>
<reference evidence="9 10" key="1">
    <citation type="submission" date="2024-09" db="EMBL/GenBank/DDBJ databases">
        <authorList>
            <person name="Sun Q."/>
            <person name="Mori K."/>
        </authorList>
    </citation>
    <scope>NUCLEOTIDE SEQUENCE [LARGE SCALE GENOMIC DNA]</scope>
    <source>
        <strain evidence="9 10">TISTR 1856</strain>
    </source>
</reference>
<evidence type="ECO:0000256" key="3">
    <source>
        <dbReference type="ARBA" id="ARBA00016116"/>
    </source>
</evidence>
<feature type="domain" description="Cytochrome b/b6 N-terminal region profile" evidence="8">
    <location>
        <begin position="12"/>
        <end position="238"/>
    </location>
</feature>
<comment type="catalytic activity">
    <reaction evidence="4">
        <text>a quinol + 2 Fe(III)-[cytochrome c](out) = a quinone + 2 Fe(II)-[cytochrome c](out) + 2 H(+)(out)</text>
        <dbReference type="Rhea" id="RHEA:11484"/>
        <dbReference type="Rhea" id="RHEA-COMP:10350"/>
        <dbReference type="Rhea" id="RHEA-COMP:14399"/>
        <dbReference type="ChEBI" id="CHEBI:15378"/>
        <dbReference type="ChEBI" id="CHEBI:24646"/>
        <dbReference type="ChEBI" id="CHEBI:29033"/>
        <dbReference type="ChEBI" id="CHEBI:29034"/>
        <dbReference type="ChEBI" id="CHEBI:132124"/>
        <dbReference type="EC" id="7.1.1.8"/>
    </reaction>
</comment>
<dbReference type="RefSeq" id="WP_380137946.1">
    <property type="nucleotide sequence ID" value="NZ_JBHLUI010000008.1"/>
</dbReference>
<keyword evidence="7" id="KW-1133">Transmembrane helix</keyword>
<dbReference type="PANTHER" id="PTHR19271:SF16">
    <property type="entry name" value="CYTOCHROME B"/>
    <property type="match status" value="1"/>
</dbReference>
<evidence type="ECO:0000256" key="7">
    <source>
        <dbReference type="SAM" id="Phobius"/>
    </source>
</evidence>
<evidence type="ECO:0000256" key="2">
    <source>
        <dbReference type="ARBA" id="ARBA00012951"/>
    </source>
</evidence>
<feature type="region of interest" description="Disordered" evidence="6">
    <location>
        <begin position="538"/>
        <end position="559"/>
    </location>
</feature>
<dbReference type="EMBL" id="JBHMDM010000007">
    <property type="protein sequence ID" value="MFB9377728.1"/>
    <property type="molecule type" value="Genomic_DNA"/>
</dbReference>
<sequence>MSTTVDKAAAGVGNFADDTAGASKIVNGFARKIFPDHWSFMLGEITLYSFVILLATGTFLTFFYEPSAAETTYTGIYAPLTGQHVSEAYNSSLRLSFDIRGGLLMRQIHHWAALIFVAATVVHMARVFFTGAFRKPREINWVIGSLLAILAVFEGFTGYSLPDDLLSGTGIRIAQAIILAVPVVGSYISFFLFGGEFPGLDFIPRFFTIHVLLLPAIMLALIVVHLMLVVIHKHTQYPGPGRTEDNVVGFPLYPVYMAKAGGFFFIVFGVIALISSLFTINAIWVYGAYDPSPVTAGSQPDWYMGWLDGAVRLFPGWFEFTAFGFTFSMNIFLPTTGTILLTMAALVLYPWIEQAATGDRREHHLLDRPRNQPTRTALGVMALTFYILLWISGGNDVIAHMMGLSINDITRTLRIGVFLIPALAFVVTKRICLGLQRKDREKVLHGRETGRIVRLPHGEFIEVHAPLSDFERWNLVQHDSLRPMEIEDRTDAGNPDTLWGKLQRRLSKFYFEDRIEPVTPAELAAAHHHGEHDAIEGAEHASVEDKKNPALGTSQTLHG</sequence>
<keyword evidence="7" id="KW-0472">Membrane</keyword>
<feature type="transmembrane region" description="Helical" evidence="7">
    <location>
        <begin position="141"/>
        <end position="161"/>
    </location>
</feature>
<accession>A0ABV5LUH0</accession>
<feature type="transmembrane region" description="Helical" evidence="7">
    <location>
        <begin position="173"/>
        <end position="194"/>
    </location>
</feature>
<comment type="cofactor">
    <cofactor evidence="1">
        <name>heme</name>
        <dbReference type="ChEBI" id="CHEBI:30413"/>
    </cofactor>
</comment>
<dbReference type="InterPro" id="IPR016174">
    <property type="entry name" value="Di-haem_cyt_TM"/>
</dbReference>
<evidence type="ECO:0000256" key="6">
    <source>
        <dbReference type="SAM" id="MobiDB-lite"/>
    </source>
</evidence>
<evidence type="ECO:0000313" key="9">
    <source>
        <dbReference type="EMBL" id="MFB9377728.1"/>
    </source>
</evidence>
<comment type="caution">
    <text evidence="9">The sequence shown here is derived from an EMBL/GenBank/DDBJ whole genome shotgun (WGS) entry which is preliminary data.</text>
</comment>
<gene>
    <name evidence="9" type="ORF">ACFFVI_12195</name>
</gene>
<dbReference type="InterPro" id="IPR027387">
    <property type="entry name" value="Cytb/b6-like_sf"/>
</dbReference>
<keyword evidence="7" id="KW-0812">Transmembrane</keyword>
<protein>
    <recommendedName>
        <fullName evidence="3">Cytochrome bc1 complex cytochrome b subunit</fullName>
        <ecNumber evidence="2">7.1.1.8</ecNumber>
    </recommendedName>
    <alternativeName>
        <fullName evidence="5">Cytochrome bc1 reductase complex subunit QcrB</fullName>
    </alternativeName>
</protein>
<evidence type="ECO:0000256" key="4">
    <source>
        <dbReference type="ARBA" id="ARBA00029351"/>
    </source>
</evidence>
<feature type="transmembrane region" description="Helical" evidence="7">
    <location>
        <begin position="413"/>
        <end position="432"/>
    </location>
</feature>
<name>A0ABV5LUH0_9ACTN</name>
<evidence type="ECO:0000313" key="10">
    <source>
        <dbReference type="Proteomes" id="UP001589748"/>
    </source>
</evidence>
<dbReference type="Pfam" id="PF13631">
    <property type="entry name" value="Cytochrom_B_N_2"/>
    <property type="match status" value="1"/>
</dbReference>
<feature type="compositionally biased region" description="Basic and acidic residues" evidence="6">
    <location>
        <begin position="538"/>
        <end position="548"/>
    </location>
</feature>
<dbReference type="PANTHER" id="PTHR19271">
    <property type="entry name" value="CYTOCHROME B"/>
    <property type="match status" value="1"/>
</dbReference>
<evidence type="ECO:0000256" key="5">
    <source>
        <dbReference type="ARBA" id="ARBA00029568"/>
    </source>
</evidence>
<feature type="transmembrane region" description="Helical" evidence="7">
    <location>
        <begin position="373"/>
        <end position="393"/>
    </location>
</feature>
<organism evidence="9 10">
    <name type="scientific">Kineococcus gynurae</name>
    <dbReference type="NCBI Taxonomy" id="452979"/>
    <lineage>
        <taxon>Bacteria</taxon>
        <taxon>Bacillati</taxon>
        <taxon>Actinomycetota</taxon>
        <taxon>Actinomycetes</taxon>
        <taxon>Kineosporiales</taxon>
        <taxon>Kineosporiaceae</taxon>
        <taxon>Kineococcus</taxon>
    </lineage>
</organism>
<dbReference type="Proteomes" id="UP001589748">
    <property type="component" value="Unassembled WGS sequence"/>
</dbReference>
<feature type="transmembrane region" description="Helical" evidence="7">
    <location>
        <begin position="206"/>
        <end position="231"/>
    </location>
</feature>
<evidence type="ECO:0000259" key="8">
    <source>
        <dbReference type="PROSITE" id="PS51002"/>
    </source>
</evidence>